<dbReference type="AlphaFoldDB" id="A0AA95MPM5"/>
<accession>A0AA95MPM5</accession>
<sequence>MDRLANLFFVCILAGFALIHMPVISFLAGMTSFFHVVGALAILVFSFVLLYLGIKALFTKL</sequence>
<organism evidence="2 3">
    <name type="scientific">Neobacillus novalis</name>
    <dbReference type="NCBI Taxonomy" id="220687"/>
    <lineage>
        <taxon>Bacteria</taxon>
        <taxon>Bacillati</taxon>
        <taxon>Bacillota</taxon>
        <taxon>Bacilli</taxon>
        <taxon>Bacillales</taxon>
        <taxon>Bacillaceae</taxon>
        <taxon>Neobacillus</taxon>
    </lineage>
</organism>
<proteinExistence type="predicted"/>
<keyword evidence="1" id="KW-0812">Transmembrane</keyword>
<gene>
    <name evidence="2" type="ORF">QNH39_07320</name>
</gene>
<keyword evidence="1" id="KW-0472">Membrane</keyword>
<keyword evidence="3" id="KW-1185">Reference proteome</keyword>
<evidence type="ECO:0000313" key="2">
    <source>
        <dbReference type="EMBL" id="WHY87631.1"/>
    </source>
</evidence>
<evidence type="ECO:0000313" key="3">
    <source>
        <dbReference type="Proteomes" id="UP001178288"/>
    </source>
</evidence>
<keyword evidence="1" id="KW-1133">Transmembrane helix</keyword>
<dbReference type="EMBL" id="CP126114">
    <property type="protein sequence ID" value="WHY87631.1"/>
    <property type="molecule type" value="Genomic_DNA"/>
</dbReference>
<name>A0AA95MPM5_9BACI</name>
<protein>
    <submittedName>
        <fullName evidence="2">Uncharacterized protein</fullName>
    </submittedName>
</protein>
<dbReference type="Proteomes" id="UP001178288">
    <property type="component" value="Chromosome"/>
</dbReference>
<feature type="transmembrane region" description="Helical" evidence="1">
    <location>
        <begin position="33"/>
        <end position="54"/>
    </location>
</feature>
<dbReference type="KEGG" id="nnv:QNH39_07320"/>
<reference evidence="2" key="1">
    <citation type="submission" date="2023-05" db="EMBL/GenBank/DDBJ databases">
        <title>Comparative genomics of Bacillaceae isolates and their secondary metabolite potential.</title>
        <authorList>
            <person name="Song L."/>
            <person name="Nielsen L.J."/>
            <person name="Mohite O."/>
            <person name="Xu X."/>
            <person name="Weber T."/>
            <person name="Kovacs A.T."/>
        </authorList>
    </citation>
    <scope>NUCLEOTIDE SEQUENCE</scope>
    <source>
        <strain evidence="2">XLM17</strain>
    </source>
</reference>
<dbReference type="RefSeq" id="WP_066084042.1">
    <property type="nucleotide sequence ID" value="NZ_CP126114.1"/>
</dbReference>
<feature type="transmembrane region" description="Helical" evidence="1">
    <location>
        <begin position="7"/>
        <end position="27"/>
    </location>
</feature>
<evidence type="ECO:0000256" key="1">
    <source>
        <dbReference type="SAM" id="Phobius"/>
    </source>
</evidence>